<reference evidence="1 2" key="1">
    <citation type="journal article" date="2022" name="New Phytol.">
        <title>Ecological generalism drives hyperdiversity of secondary metabolite gene clusters in xylarialean endophytes.</title>
        <authorList>
            <person name="Franco M.E.E."/>
            <person name="Wisecaver J.H."/>
            <person name="Arnold A.E."/>
            <person name="Ju Y.M."/>
            <person name="Slot J.C."/>
            <person name="Ahrendt S."/>
            <person name="Moore L.P."/>
            <person name="Eastman K.E."/>
            <person name="Scott K."/>
            <person name="Konkel Z."/>
            <person name="Mondo S.J."/>
            <person name="Kuo A."/>
            <person name="Hayes R.D."/>
            <person name="Haridas S."/>
            <person name="Andreopoulos B."/>
            <person name="Riley R."/>
            <person name="LaButti K."/>
            <person name="Pangilinan J."/>
            <person name="Lipzen A."/>
            <person name="Amirebrahimi M."/>
            <person name="Yan J."/>
            <person name="Adam C."/>
            <person name="Keymanesh K."/>
            <person name="Ng V."/>
            <person name="Louie K."/>
            <person name="Northen T."/>
            <person name="Drula E."/>
            <person name="Henrissat B."/>
            <person name="Hsieh H.M."/>
            <person name="Youens-Clark K."/>
            <person name="Lutzoni F."/>
            <person name="Miadlikowska J."/>
            <person name="Eastwood D.C."/>
            <person name="Hamelin R.C."/>
            <person name="Grigoriev I.V."/>
            <person name="U'Ren J.M."/>
        </authorList>
    </citation>
    <scope>NUCLEOTIDE SEQUENCE [LARGE SCALE GENOMIC DNA]</scope>
    <source>
        <strain evidence="1 2">CBS 119005</strain>
    </source>
</reference>
<dbReference type="EMBL" id="MU393429">
    <property type="protein sequence ID" value="KAI4869648.1"/>
    <property type="molecule type" value="Genomic_DNA"/>
</dbReference>
<protein>
    <submittedName>
        <fullName evidence="1">Uncharacterized protein</fullName>
    </submittedName>
</protein>
<name>A0ACB9ZDD0_9PEZI</name>
<proteinExistence type="predicted"/>
<sequence>MYADYAAHNYVGGWTLLGMWVYARRSGSSSSDGATDAKLIKKDDGPYSPETFRYCPVDETSGASARGTNPLVLIGHIAHSEYPDRFYDGMPVQVDIQGLHEVLMEIQVRGDQLNDPRGADM</sequence>
<dbReference type="Proteomes" id="UP001497700">
    <property type="component" value="Unassembled WGS sequence"/>
</dbReference>
<evidence type="ECO:0000313" key="2">
    <source>
        <dbReference type="Proteomes" id="UP001497700"/>
    </source>
</evidence>
<gene>
    <name evidence="1" type="ORF">F4820DRAFT_444000</name>
</gene>
<keyword evidence="2" id="KW-1185">Reference proteome</keyword>
<accession>A0ACB9ZDD0</accession>
<organism evidence="1 2">
    <name type="scientific">Hypoxylon rubiginosum</name>
    <dbReference type="NCBI Taxonomy" id="110542"/>
    <lineage>
        <taxon>Eukaryota</taxon>
        <taxon>Fungi</taxon>
        <taxon>Dikarya</taxon>
        <taxon>Ascomycota</taxon>
        <taxon>Pezizomycotina</taxon>
        <taxon>Sordariomycetes</taxon>
        <taxon>Xylariomycetidae</taxon>
        <taxon>Xylariales</taxon>
        <taxon>Hypoxylaceae</taxon>
        <taxon>Hypoxylon</taxon>
    </lineage>
</organism>
<comment type="caution">
    <text evidence="1">The sequence shown here is derived from an EMBL/GenBank/DDBJ whole genome shotgun (WGS) entry which is preliminary data.</text>
</comment>
<evidence type="ECO:0000313" key="1">
    <source>
        <dbReference type="EMBL" id="KAI4869648.1"/>
    </source>
</evidence>